<protein>
    <submittedName>
        <fullName evidence="2">Uncharacterized protein</fullName>
    </submittedName>
</protein>
<feature type="compositionally biased region" description="Polar residues" evidence="1">
    <location>
        <begin position="25"/>
        <end position="45"/>
    </location>
</feature>
<dbReference type="RefSeq" id="WP_378111000.1">
    <property type="nucleotide sequence ID" value="NZ_JBHSNC010000021.1"/>
</dbReference>
<dbReference type="Proteomes" id="UP001596108">
    <property type="component" value="Unassembled WGS sequence"/>
</dbReference>
<accession>A0ABW0QWM5</accession>
<feature type="region of interest" description="Disordered" evidence="1">
    <location>
        <begin position="1"/>
        <end position="47"/>
    </location>
</feature>
<dbReference type="EMBL" id="JBHSNC010000021">
    <property type="protein sequence ID" value="MFC5529128.1"/>
    <property type="molecule type" value="Genomic_DNA"/>
</dbReference>
<proteinExistence type="predicted"/>
<name>A0ABW0QWM5_9BACL</name>
<keyword evidence="3" id="KW-1185">Reference proteome</keyword>
<organism evidence="2 3">
    <name type="scientific">Cohnella yongneupensis</name>
    <dbReference type="NCBI Taxonomy" id="425006"/>
    <lineage>
        <taxon>Bacteria</taxon>
        <taxon>Bacillati</taxon>
        <taxon>Bacillota</taxon>
        <taxon>Bacilli</taxon>
        <taxon>Bacillales</taxon>
        <taxon>Paenibacillaceae</taxon>
        <taxon>Cohnella</taxon>
    </lineage>
</organism>
<evidence type="ECO:0000256" key="1">
    <source>
        <dbReference type="SAM" id="MobiDB-lite"/>
    </source>
</evidence>
<evidence type="ECO:0000313" key="2">
    <source>
        <dbReference type="EMBL" id="MFC5529128.1"/>
    </source>
</evidence>
<comment type="caution">
    <text evidence="2">The sequence shown here is derived from an EMBL/GenBank/DDBJ whole genome shotgun (WGS) entry which is preliminary data.</text>
</comment>
<feature type="compositionally biased region" description="Basic residues" evidence="1">
    <location>
        <begin position="1"/>
        <end position="24"/>
    </location>
</feature>
<evidence type="ECO:0000313" key="3">
    <source>
        <dbReference type="Proteomes" id="UP001596108"/>
    </source>
</evidence>
<sequence length="74" mass="8248">MGTYRHKHQCDCHKKKHHHKRKRTSPANTSDGTGTQHEENVSTPNAVAPSGFWGPLWGDDFPKVGRSEGIGGWL</sequence>
<gene>
    <name evidence="2" type="ORF">ACFPQ4_06645</name>
</gene>
<reference evidence="3" key="1">
    <citation type="journal article" date="2019" name="Int. J. Syst. Evol. Microbiol.">
        <title>The Global Catalogue of Microorganisms (GCM) 10K type strain sequencing project: providing services to taxonomists for standard genome sequencing and annotation.</title>
        <authorList>
            <consortium name="The Broad Institute Genomics Platform"/>
            <consortium name="The Broad Institute Genome Sequencing Center for Infectious Disease"/>
            <person name="Wu L."/>
            <person name="Ma J."/>
        </authorList>
    </citation>
    <scope>NUCLEOTIDE SEQUENCE [LARGE SCALE GENOMIC DNA]</scope>
    <source>
        <strain evidence="3">CGMCC 1.18578</strain>
    </source>
</reference>